<reference evidence="4" key="2">
    <citation type="submission" date="2016-10" db="EMBL/GenBank/DDBJ databases">
        <authorList>
            <person name="Varghese N."/>
            <person name="Submissions S."/>
        </authorList>
    </citation>
    <scope>NUCLEOTIDE SEQUENCE [LARGE SCALE GENOMIC DNA]</scope>
    <source>
        <strain evidence="4">DSM 24204</strain>
    </source>
</reference>
<keyword evidence="5" id="KW-1185">Reference proteome</keyword>
<dbReference type="InterPro" id="IPR005297">
    <property type="entry name" value="Lipoprotein_repeat"/>
</dbReference>
<keyword evidence="1" id="KW-0732">Signal</keyword>
<evidence type="ECO:0000256" key="1">
    <source>
        <dbReference type="SAM" id="SignalP"/>
    </source>
</evidence>
<evidence type="ECO:0000313" key="5">
    <source>
        <dbReference type="Proteomes" id="UP001224812"/>
    </source>
</evidence>
<gene>
    <name evidence="2" type="ORF">QJT92_02380</name>
    <name evidence="3" type="ORF">SAMN05444853_10597</name>
</gene>
<dbReference type="Pfam" id="PF03640">
    <property type="entry name" value="Lipoprotein_15"/>
    <property type="match status" value="2"/>
</dbReference>
<dbReference type="Proteomes" id="UP001224812">
    <property type="component" value="Unassembled WGS sequence"/>
</dbReference>
<dbReference type="PIRSF" id="PIRSF029720">
    <property type="entry name" value="UCP029720"/>
    <property type="match status" value="1"/>
</dbReference>
<dbReference type="RefSeq" id="WP_090920992.1">
    <property type="nucleotide sequence ID" value="NZ_CP016180.1"/>
</dbReference>
<name>A0A1H7VT81_9PAST</name>
<protein>
    <recommendedName>
        <fullName evidence="6">Lipoprotein with Yx(FWY)xxD motif</fullName>
    </recommendedName>
</protein>
<reference evidence="2 5" key="3">
    <citation type="journal article" date="2023" name="Front. Microbiol.">
        <title>Phylogeography and host specificity of Pasteurellaceae pathogenic to sea-farmed fish in the north-east Atlantic.</title>
        <authorList>
            <person name="Gulla S."/>
            <person name="Colquhoun D.J."/>
            <person name="Olsen A.B."/>
            <person name="Spilsberg B."/>
            <person name="Lagesen K."/>
            <person name="Aakesson C.P."/>
            <person name="Strom S."/>
            <person name="Manji F."/>
            <person name="Birkbeck T.H."/>
            <person name="Nilsen H.K."/>
        </authorList>
    </citation>
    <scope>NUCLEOTIDE SEQUENCE [LARGE SCALE GENOMIC DNA]</scope>
    <source>
        <strain evidence="2 5">VIO11850</strain>
    </source>
</reference>
<evidence type="ECO:0000313" key="4">
    <source>
        <dbReference type="Proteomes" id="UP000198883"/>
    </source>
</evidence>
<dbReference type="InterPro" id="IPR014558">
    <property type="entry name" value="UCP029720"/>
</dbReference>
<dbReference type="OrthoDB" id="9800666at2"/>
<dbReference type="Proteomes" id="UP000198883">
    <property type="component" value="Unassembled WGS sequence"/>
</dbReference>
<organism evidence="3 4">
    <name type="scientific">Phocoenobacter skyensis</name>
    <dbReference type="NCBI Taxonomy" id="97481"/>
    <lineage>
        <taxon>Bacteria</taxon>
        <taxon>Pseudomonadati</taxon>
        <taxon>Pseudomonadota</taxon>
        <taxon>Gammaproteobacteria</taxon>
        <taxon>Pasteurellales</taxon>
        <taxon>Pasteurellaceae</taxon>
        <taxon>Phocoenobacter</taxon>
    </lineage>
</organism>
<sequence length="137" mass="15186">MKKLLLTSVLLASVTMTSYANTSDNASSVSQNSTQSVPVSTLNGLLTDKNGMTLYTFDKDIANSGKSVCNDECAIYWPPLFAKDNAINDGDYSVITRDDGKKQWAFKGKPLYYWIKDKKVGDTTGDGFRNIWRIVKP</sequence>
<dbReference type="GO" id="GO:0043448">
    <property type="term" value="P:alkane catabolic process"/>
    <property type="evidence" value="ECO:0007669"/>
    <property type="project" value="TreeGrafter"/>
</dbReference>
<dbReference type="EMBL" id="FOBN01000005">
    <property type="protein sequence ID" value="SEM12035.1"/>
    <property type="molecule type" value="Genomic_DNA"/>
</dbReference>
<proteinExistence type="predicted"/>
<feature type="chain" id="PRO_5011794725" description="Lipoprotein with Yx(FWY)xxD motif" evidence="1">
    <location>
        <begin position="21"/>
        <end position="137"/>
    </location>
</feature>
<evidence type="ECO:0008006" key="6">
    <source>
        <dbReference type="Google" id="ProtNLM"/>
    </source>
</evidence>
<accession>A0A1H7VT81</accession>
<reference evidence="3" key="1">
    <citation type="submission" date="2016-10" db="EMBL/GenBank/DDBJ databases">
        <authorList>
            <person name="de Groot N.N."/>
        </authorList>
    </citation>
    <scope>NUCLEOTIDE SEQUENCE [LARGE SCALE GENOMIC DNA]</scope>
    <source>
        <strain evidence="3">DSM 24204</strain>
    </source>
</reference>
<dbReference type="EMBL" id="JASAVS010000003">
    <property type="protein sequence ID" value="MDP8084782.1"/>
    <property type="molecule type" value="Genomic_DNA"/>
</dbReference>
<dbReference type="AlphaFoldDB" id="A0A1H7VT81"/>
<dbReference type="PANTHER" id="PTHR39335">
    <property type="entry name" value="BLL4220 PROTEIN"/>
    <property type="match status" value="1"/>
</dbReference>
<evidence type="ECO:0000313" key="2">
    <source>
        <dbReference type="EMBL" id="MDP8084782.1"/>
    </source>
</evidence>
<feature type="signal peptide" evidence="1">
    <location>
        <begin position="1"/>
        <end position="20"/>
    </location>
</feature>
<dbReference type="GeneID" id="83544458"/>
<dbReference type="STRING" id="97481.SAMN05444853_10597"/>
<dbReference type="PANTHER" id="PTHR39335:SF1">
    <property type="entry name" value="BLL4220 PROTEIN"/>
    <property type="match status" value="1"/>
</dbReference>
<evidence type="ECO:0000313" key="3">
    <source>
        <dbReference type="EMBL" id="SEM12035.1"/>
    </source>
</evidence>